<dbReference type="CDD" id="cd07976">
    <property type="entry name" value="TFIIA_alpha_beta_like"/>
    <property type="match status" value="2"/>
</dbReference>
<dbReference type="GO" id="GO:0005672">
    <property type="term" value="C:transcription factor TFIIA complex"/>
    <property type="evidence" value="ECO:0007669"/>
    <property type="project" value="InterPro"/>
</dbReference>
<keyword evidence="8" id="KW-1185">Reference proteome</keyword>
<dbReference type="Pfam" id="PF03153">
    <property type="entry name" value="TFIIA"/>
    <property type="match status" value="2"/>
</dbReference>
<comment type="similarity">
    <text evidence="2">Belongs to the TFIIA subunit 1 family.</text>
</comment>
<dbReference type="PANTHER" id="PTHR12694:SF8">
    <property type="entry name" value="TRANSCRIPTION INITIATION FACTOR IIA SUBUNIT 1"/>
    <property type="match status" value="1"/>
</dbReference>
<dbReference type="OrthoDB" id="6275927at2759"/>
<dbReference type="InterPro" id="IPR004855">
    <property type="entry name" value="TFIIA_asu/bsu"/>
</dbReference>
<evidence type="ECO:0000256" key="5">
    <source>
        <dbReference type="ARBA" id="ARBA00074154"/>
    </source>
</evidence>
<dbReference type="PANTHER" id="PTHR12694">
    <property type="entry name" value="TRANSCRIPTION INITIATION FACTOR IIA SUBUNIT 1"/>
    <property type="match status" value="1"/>
</dbReference>
<feature type="region of interest" description="Disordered" evidence="6">
    <location>
        <begin position="215"/>
        <end position="299"/>
    </location>
</feature>
<protein>
    <recommendedName>
        <fullName evidence="5">Transcription initiation factor IIA large subunit</fullName>
    </recommendedName>
</protein>
<feature type="compositionally biased region" description="Gly residues" evidence="6">
    <location>
        <begin position="157"/>
        <end position="168"/>
    </location>
</feature>
<dbReference type="FunFam" id="1.10.287.100:FF:000001">
    <property type="entry name" value="Transcription initiation factor IIA subunit"/>
    <property type="match status" value="1"/>
</dbReference>
<name>A0A9W8EG48_9FUNG</name>
<dbReference type="EMBL" id="JANBQF010000099">
    <property type="protein sequence ID" value="KAJ2005474.1"/>
    <property type="molecule type" value="Genomic_DNA"/>
</dbReference>
<evidence type="ECO:0000313" key="7">
    <source>
        <dbReference type="EMBL" id="KAJ2005474.1"/>
    </source>
</evidence>
<evidence type="ECO:0000256" key="6">
    <source>
        <dbReference type="SAM" id="MobiDB-lite"/>
    </source>
</evidence>
<dbReference type="SUPFAM" id="SSF47396">
    <property type="entry name" value="Transcription factor IIA (TFIIA), alpha-helical domain"/>
    <property type="match status" value="1"/>
</dbReference>
<dbReference type="InterPro" id="IPR009088">
    <property type="entry name" value="TFIIA_b-brl"/>
</dbReference>
<evidence type="ECO:0000313" key="8">
    <source>
        <dbReference type="Proteomes" id="UP001150907"/>
    </source>
</evidence>
<dbReference type="SUPFAM" id="SSF50784">
    <property type="entry name" value="Transcription factor IIA (TFIIA), beta-barrel domain"/>
    <property type="match status" value="1"/>
</dbReference>
<evidence type="ECO:0000256" key="1">
    <source>
        <dbReference type="ARBA" id="ARBA00004123"/>
    </source>
</evidence>
<comment type="caution">
    <text evidence="7">The sequence shown here is derived from an EMBL/GenBank/DDBJ whole genome shotgun (WGS) entry which is preliminary data.</text>
</comment>
<dbReference type="FunFam" id="2.30.18.10:FF:000008">
    <property type="entry name" value="Transcription factor TFIIA complex large subunit"/>
    <property type="match status" value="1"/>
</dbReference>
<feature type="compositionally biased region" description="Acidic residues" evidence="6">
    <location>
        <begin position="282"/>
        <end position="297"/>
    </location>
</feature>
<evidence type="ECO:0000256" key="2">
    <source>
        <dbReference type="ARBA" id="ARBA00010059"/>
    </source>
</evidence>
<dbReference type="AlphaFoldDB" id="A0A9W8EG48"/>
<accession>A0A9W8EG48</accession>
<dbReference type="Proteomes" id="UP001150907">
    <property type="component" value="Unassembled WGS sequence"/>
</dbReference>
<dbReference type="Gene3D" id="2.30.18.10">
    <property type="entry name" value="Transcription factor IIA (TFIIA), beta-barrel domain"/>
    <property type="match status" value="1"/>
</dbReference>
<feature type="region of interest" description="Disordered" evidence="6">
    <location>
        <begin position="137"/>
        <end position="182"/>
    </location>
</feature>
<comment type="subcellular location">
    <subcellularLocation>
        <location evidence="1">Nucleus</location>
    </subcellularLocation>
</comment>
<proteinExistence type="inferred from homology"/>
<dbReference type="Gene3D" id="1.10.287.100">
    <property type="match status" value="1"/>
</dbReference>
<evidence type="ECO:0000256" key="4">
    <source>
        <dbReference type="ARBA" id="ARBA00023242"/>
    </source>
</evidence>
<dbReference type="GO" id="GO:0006367">
    <property type="term" value="P:transcription initiation at RNA polymerase II promoter"/>
    <property type="evidence" value="ECO:0007669"/>
    <property type="project" value="InterPro"/>
</dbReference>
<organism evidence="7 8">
    <name type="scientific">Coemansia thaxteri</name>
    <dbReference type="NCBI Taxonomy" id="2663907"/>
    <lineage>
        <taxon>Eukaryota</taxon>
        <taxon>Fungi</taxon>
        <taxon>Fungi incertae sedis</taxon>
        <taxon>Zoopagomycota</taxon>
        <taxon>Kickxellomycotina</taxon>
        <taxon>Kickxellomycetes</taxon>
        <taxon>Kickxellales</taxon>
        <taxon>Kickxellaceae</taxon>
        <taxon>Coemansia</taxon>
    </lineage>
</organism>
<keyword evidence="4" id="KW-0539">Nucleus</keyword>
<sequence length="346" mass="36598">MSNSIVAAIYRYVIDDVVRNVHADFEGHGVDTSVLEELQRSWEAKIIQSRVASFPGEESIHSTIPDIYAHGGQYHGGARTAAAYGHHDYTSAAAMAGGSGVNINSAASLASIINNPESMAPSAASLASLAQSGRGQLLLDDDDDADSDSQQPQQQGHYGGRYSSGGGHHIPQNDGAADTPAVAAGAAETGALATWQAIRNARRLDYQRALEVCASKSSSGGLVGGQVDGASDDEDDDDDDESNANPPPADDSGRRAIASAHPNVGLAVPARVEAPEDAINSDLDDSDEDEDNEGGAEETEHIVLCQYEKVTRSKNKWKCVLRDGIMLINGRDYLFQKATGEFEWMS</sequence>
<evidence type="ECO:0000256" key="3">
    <source>
        <dbReference type="ARBA" id="ARBA00023163"/>
    </source>
</evidence>
<keyword evidence="3" id="KW-0804">Transcription</keyword>
<feature type="compositionally biased region" description="Acidic residues" evidence="6">
    <location>
        <begin position="230"/>
        <end position="242"/>
    </location>
</feature>
<gene>
    <name evidence="7" type="primary">TOA1</name>
    <name evidence="7" type="ORF">H4R26_001924</name>
</gene>
<reference evidence="7" key="1">
    <citation type="submission" date="2022-07" db="EMBL/GenBank/DDBJ databases">
        <title>Phylogenomic reconstructions and comparative analyses of Kickxellomycotina fungi.</title>
        <authorList>
            <person name="Reynolds N.K."/>
            <person name="Stajich J.E."/>
            <person name="Barry K."/>
            <person name="Grigoriev I.V."/>
            <person name="Crous P."/>
            <person name="Smith M.E."/>
        </authorList>
    </citation>
    <scope>NUCLEOTIDE SEQUENCE</scope>
    <source>
        <strain evidence="7">IMI 214461</strain>
    </source>
</reference>
<dbReference type="SMART" id="SM01371">
    <property type="entry name" value="TFIIA"/>
    <property type="match status" value="1"/>
</dbReference>